<gene>
    <name evidence="1" type="ordered locus">HF1_02430</name>
</gene>
<name>E8ZKT5_MYCHL</name>
<keyword evidence="2" id="KW-1185">Reference proteome</keyword>
<dbReference type="Proteomes" id="UP000008637">
    <property type="component" value="Chromosome"/>
</dbReference>
<sequence length="233" mass="25958">MSTLLKGSLGLLGAGSATTAGAIYWGTDIFKSKEDKKVSISKLLKTSNPEKRLITSSQASDGEWKEAWKNYRVANKGKKLNEDEWKLSGWVTPQDSNVTNTENASDSFMNTCSINKDKEVSGTDDPLYKAVLAYCTRSTLVSDLISDNYPNKKTLTSADNDDAGWKEVWTQYRTHNTGKSTKDSDTWKLEDWPSSNAESVPQSFKTKCGEKVKVATFKTDNEDYTNAVKWCTK</sequence>
<reference evidence="1 2" key="1">
    <citation type="journal article" date="2011" name="J. Bacteriol.">
        <title>Complete genome sequence of Mycoplasma haemofelis, a hemotropic mycoplasma.</title>
        <authorList>
            <person name="Barker E.N."/>
            <person name="Helps C.R."/>
            <person name="Peters I.R."/>
            <person name="Darby A.C."/>
            <person name="Radford A.D."/>
            <person name="Tasker S."/>
        </authorList>
    </citation>
    <scope>NUCLEOTIDE SEQUENCE [LARGE SCALE GENOMIC DNA]</scope>
    <source>
        <strain evidence="1 2">Langford 1</strain>
    </source>
</reference>
<accession>E8ZKT5</accession>
<protein>
    <submittedName>
        <fullName evidence="1">Uncharacterized protein</fullName>
    </submittedName>
</protein>
<proteinExistence type="predicted"/>
<dbReference type="OrthoDB" id="9799173at2"/>
<evidence type="ECO:0000313" key="1">
    <source>
        <dbReference type="EMBL" id="CBY92251.1"/>
    </source>
</evidence>
<dbReference type="AlphaFoldDB" id="E8ZKT5"/>
<evidence type="ECO:0000313" key="2">
    <source>
        <dbReference type="Proteomes" id="UP000008637"/>
    </source>
</evidence>
<dbReference type="KEGG" id="mha:HF1_02430"/>
<dbReference type="EMBL" id="FR773153">
    <property type="protein sequence ID" value="CBY92251.1"/>
    <property type="molecule type" value="Genomic_DNA"/>
</dbReference>
<dbReference type="HOGENOM" id="CLU_098620_0_0_14"/>
<organism evidence="1 2">
    <name type="scientific">Mycoplasma haemofelis (strain Langford 1)</name>
    <name type="common">Haemobartonella felis</name>
    <dbReference type="NCBI Taxonomy" id="941640"/>
    <lineage>
        <taxon>Bacteria</taxon>
        <taxon>Bacillati</taxon>
        <taxon>Mycoplasmatota</taxon>
        <taxon>Mollicutes</taxon>
        <taxon>Mycoplasmataceae</taxon>
        <taxon>Mycoplasma</taxon>
    </lineage>
</organism>